<dbReference type="CDD" id="cd10550">
    <property type="entry name" value="DMSOR_beta_like"/>
    <property type="match status" value="1"/>
</dbReference>
<reference evidence="6" key="1">
    <citation type="submission" date="2019-03" db="EMBL/GenBank/DDBJ databases">
        <authorList>
            <person name="Hao L."/>
        </authorList>
    </citation>
    <scope>NUCLEOTIDE SEQUENCE</scope>
</reference>
<organism evidence="6">
    <name type="scientific">anaerobic digester metagenome</name>
    <dbReference type="NCBI Taxonomy" id="1263854"/>
    <lineage>
        <taxon>unclassified sequences</taxon>
        <taxon>metagenomes</taxon>
        <taxon>ecological metagenomes</taxon>
    </lineage>
</organism>
<dbReference type="AlphaFoldDB" id="A0A485M3L1"/>
<dbReference type="PANTHER" id="PTHR43177:SF3">
    <property type="entry name" value="PROTEIN NRFC HOMOLOG"/>
    <property type="match status" value="1"/>
</dbReference>
<keyword evidence="2" id="KW-0479">Metal-binding</keyword>
<keyword evidence="3" id="KW-0408">Iron</keyword>
<dbReference type="InterPro" id="IPR006311">
    <property type="entry name" value="TAT_signal"/>
</dbReference>
<dbReference type="Pfam" id="PF12800">
    <property type="entry name" value="Fer4_4"/>
    <property type="match status" value="2"/>
</dbReference>
<dbReference type="Gene3D" id="3.30.70.20">
    <property type="match status" value="2"/>
</dbReference>
<dbReference type="EMBL" id="CAADRM010000116">
    <property type="protein sequence ID" value="VFU16138.1"/>
    <property type="molecule type" value="Genomic_DNA"/>
</dbReference>
<evidence type="ECO:0000256" key="1">
    <source>
        <dbReference type="ARBA" id="ARBA00022485"/>
    </source>
</evidence>
<dbReference type="SUPFAM" id="SSF54862">
    <property type="entry name" value="4Fe-4S ferredoxins"/>
    <property type="match status" value="1"/>
</dbReference>
<sequence>MGKDNGDNKGNGMTRRDFVKMSTTVAAALGGAAALTLPSRADAADAQTAPASKKFLVVDQKKCAGCMSCMLACSMAHEGSSNLSSARIQIIDDAFAEFPNDIEIAVCRQCADPACYYACPLKDKALCIDPKTGVRYINKKECIGCRKCIEACHFTPSRISFNLKYKVALKCDMCQDTPFWKQTGKQACVEVCPQKAIKFTSEQPSGHKEYNVNMRGEGWAKLGLPTD</sequence>
<feature type="domain" description="4Fe-4S ferredoxin-type" evidence="5">
    <location>
        <begin position="54"/>
        <end position="82"/>
    </location>
</feature>
<accession>A0A485M3L1</accession>
<evidence type="ECO:0000256" key="3">
    <source>
        <dbReference type="ARBA" id="ARBA00023004"/>
    </source>
</evidence>
<dbReference type="GO" id="GO:0051539">
    <property type="term" value="F:4 iron, 4 sulfur cluster binding"/>
    <property type="evidence" value="ECO:0007669"/>
    <property type="project" value="UniProtKB-KW"/>
</dbReference>
<dbReference type="InterPro" id="IPR019546">
    <property type="entry name" value="TAT_signal_bac_arc"/>
</dbReference>
<dbReference type="PROSITE" id="PS51379">
    <property type="entry name" value="4FE4S_FER_2"/>
    <property type="match status" value="2"/>
</dbReference>
<evidence type="ECO:0000256" key="2">
    <source>
        <dbReference type="ARBA" id="ARBA00022723"/>
    </source>
</evidence>
<evidence type="ECO:0000313" key="6">
    <source>
        <dbReference type="EMBL" id="VFU16138.1"/>
    </source>
</evidence>
<evidence type="ECO:0000259" key="5">
    <source>
        <dbReference type="PROSITE" id="PS51379"/>
    </source>
</evidence>
<keyword evidence="1" id="KW-0004">4Fe-4S</keyword>
<dbReference type="PANTHER" id="PTHR43177">
    <property type="entry name" value="PROTEIN NRFC"/>
    <property type="match status" value="1"/>
</dbReference>
<gene>
    <name evidence="6" type="ORF">SCFA_510008</name>
</gene>
<feature type="domain" description="4Fe-4S ferredoxin-type" evidence="5">
    <location>
        <begin position="133"/>
        <end position="162"/>
    </location>
</feature>
<dbReference type="GO" id="GO:0046872">
    <property type="term" value="F:metal ion binding"/>
    <property type="evidence" value="ECO:0007669"/>
    <property type="project" value="UniProtKB-KW"/>
</dbReference>
<dbReference type="PROSITE" id="PS51318">
    <property type="entry name" value="TAT"/>
    <property type="match status" value="1"/>
</dbReference>
<dbReference type="InterPro" id="IPR050954">
    <property type="entry name" value="ET_IronSulfur_Cluster-Binding"/>
</dbReference>
<dbReference type="InterPro" id="IPR017896">
    <property type="entry name" value="4Fe4S_Fe-S-bd"/>
</dbReference>
<dbReference type="NCBIfam" id="TIGR01409">
    <property type="entry name" value="TAT_signal_seq"/>
    <property type="match status" value="1"/>
</dbReference>
<keyword evidence="4" id="KW-0411">Iron-sulfur</keyword>
<protein>
    <submittedName>
        <fullName evidence="6">Putative hydrogenase, 4Fe-4S ferredoxin-type component</fullName>
    </submittedName>
</protein>
<evidence type="ECO:0000256" key="4">
    <source>
        <dbReference type="ARBA" id="ARBA00023014"/>
    </source>
</evidence>
<name>A0A485M3L1_9ZZZZ</name>
<proteinExistence type="predicted"/>